<sequence>MYFWSTLLHAVSSEPFPPPGMSLPEYWGEEHVWWDGRAAFHGEVVRPACTLAMEDAWQIIDMGETPVRDLQNGFSGPERKFSLRLRNCEFNSQGGNLFSDSRIRVTFDGVRGERRISLIYPVRQKELICR</sequence>
<name>A0A376MMR5_ECOLX</name>
<dbReference type="AlphaFoldDB" id="A0A376MMR5"/>
<dbReference type="EMBL" id="UGAW01000001">
    <property type="protein sequence ID" value="STG51255.1"/>
    <property type="molecule type" value="Genomic_DNA"/>
</dbReference>
<reference evidence="1 2" key="1">
    <citation type="submission" date="2018-06" db="EMBL/GenBank/DDBJ databases">
        <authorList>
            <consortium name="Pathogen Informatics"/>
            <person name="Doyle S."/>
        </authorList>
    </citation>
    <scope>NUCLEOTIDE SEQUENCE [LARGE SCALE GENOMIC DNA]</scope>
    <source>
        <strain evidence="1 2">NCTC11112</strain>
    </source>
</reference>
<dbReference type="InterPro" id="IPR036937">
    <property type="entry name" value="Adhesion_dom_fimbrial_sf"/>
</dbReference>
<proteinExistence type="predicted"/>
<dbReference type="SUPFAM" id="SSF49401">
    <property type="entry name" value="Bacterial adhesins"/>
    <property type="match status" value="1"/>
</dbReference>
<gene>
    <name evidence="1" type="primary">papH_2</name>
    <name evidence="1" type="ORF">NCTC11112_01689</name>
</gene>
<dbReference type="GO" id="GO:0009289">
    <property type="term" value="C:pilus"/>
    <property type="evidence" value="ECO:0007669"/>
    <property type="project" value="InterPro"/>
</dbReference>
<protein>
    <submittedName>
        <fullName evidence="1">Minor pilin protein PapH</fullName>
    </submittedName>
</protein>
<dbReference type="GO" id="GO:0007155">
    <property type="term" value="P:cell adhesion"/>
    <property type="evidence" value="ECO:0007669"/>
    <property type="project" value="InterPro"/>
</dbReference>
<dbReference type="Proteomes" id="UP000254817">
    <property type="component" value="Unassembled WGS sequence"/>
</dbReference>
<evidence type="ECO:0000313" key="2">
    <source>
        <dbReference type="Proteomes" id="UP000254817"/>
    </source>
</evidence>
<dbReference type="Gene3D" id="2.60.40.1090">
    <property type="entry name" value="Fimbrial-type adhesion domain"/>
    <property type="match status" value="1"/>
</dbReference>
<evidence type="ECO:0000313" key="1">
    <source>
        <dbReference type="EMBL" id="STG51255.1"/>
    </source>
</evidence>
<dbReference type="InterPro" id="IPR008966">
    <property type="entry name" value="Adhesion_dom_sf"/>
</dbReference>
<accession>A0A376MMR5</accession>
<organism evidence="1 2">
    <name type="scientific">Escherichia coli</name>
    <dbReference type="NCBI Taxonomy" id="562"/>
    <lineage>
        <taxon>Bacteria</taxon>
        <taxon>Pseudomonadati</taxon>
        <taxon>Pseudomonadota</taxon>
        <taxon>Gammaproteobacteria</taxon>
        <taxon>Enterobacterales</taxon>
        <taxon>Enterobacteriaceae</taxon>
        <taxon>Escherichia</taxon>
    </lineage>
</organism>